<evidence type="ECO:0000313" key="15">
    <source>
        <dbReference type="EMBL" id="NXB12812.1"/>
    </source>
</evidence>
<dbReference type="EMBL" id="VZTF01009792">
    <property type="protein sequence ID" value="NXB12812.1"/>
    <property type="molecule type" value="Genomic_DNA"/>
</dbReference>
<dbReference type="GO" id="GO:0090729">
    <property type="term" value="F:toxin activity"/>
    <property type="evidence" value="ECO:0007669"/>
    <property type="project" value="UniProtKB-KW"/>
</dbReference>
<evidence type="ECO:0000256" key="1">
    <source>
        <dbReference type="ARBA" id="ARBA00004613"/>
    </source>
</evidence>
<keyword evidence="6 14" id="KW-0808">Transferase</keyword>
<dbReference type="AlphaFoldDB" id="A0A7K8BIA8"/>
<evidence type="ECO:0000256" key="9">
    <source>
        <dbReference type="ARBA" id="ARBA00022857"/>
    </source>
</evidence>
<dbReference type="PANTHER" id="PTHR10339:SF25">
    <property type="entry name" value="SECRETED EXOENZYME S"/>
    <property type="match status" value="1"/>
</dbReference>
<dbReference type="GO" id="GO:0005615">
    <property type="term" value="C:extracellular space"/>
    <property type="evidence" value="ECO:0007669"/>
    <property type="project" value="UniProtKB-ARBA"/>
</dbReference>
<keyword evidence="7" id="KW-0548">Nucleotidyltransferase</keyword>
<dbReference type="GO" id="GO:0044194">
    <property type="term" value="C:cytolytic granule"/>
    <property type="evidence" value="ECO:0007669"/>
    <property type="project" value="UniProtKB-ARBA"/>
</dbReference>
<feature type="chain" id="PRO_5029939167" description="NAD(P)(+)--arginine ADP-ribosyltransferase" evidence="14">
    <location>
        <begin position="25"/>
        <end position="217"/>
    </location>
</feature>
<sequence length="217" mass="24604">WPLPSMAPLAQILALLAMTVATTASEVVSMDMAPNSFDDQYLNCGPAMTKALPRLKSSELQENKNFSRVWEIATAEFKKRGSSPSPLTQDQATALMAYTMRGVHEELNDAVREAGRSHEQYRDNFHFKALHFLLTNTLQTLRNPQQCHDVFRGARKQFTAHSGDTVRFGQFTSTSLDKKVAQRYMNKTMFQVRTCHGVDIQKFSYNPNQKEVLVPPF</sequence>
<evidence type="ECO:0000256" key="3">
    <source>
        <dbReference type="ARBA" id="ARBA00022525"/>
    </source>
</evidence>
<accession>A0A7K8BIA8</accession>
<dbReference type="PROSITE" id="PS51996">
    <property type="entry name" value="TR_MART"/>
    <property type="match status" value="1"/>
</dbReference>
<proteinExistence type="inferred from homology"/>
<evidence type="ECO:0000313" key="16">
    <source>
        <dbReference type="Proteomes" id="UP000517678"/>
    </source>
</evidence>
<evidence type="ECO:0000256" key="10">
    <source>
        <dbReference type="ARBA" id="ARBA00023026"/>
    </source>
</evidence>
<keyword evidence="10" id="KW-0843">Virulence</keyword>
<comment type="caution">
    <text evidence="15">The sequence shown here is derived from an EMBL/GenBank/DDBJ whole genome shotgun (WGS) entry which is preliminary data.</text>
</comment>
<evidence type="ECO:0000256" key="4">
    <source>
        <dbReference type="ARBA" id="ARBA00022656"/>
    </source>
</evidence>
<dbReference type="EC" id="2.4.2.31" evidence="14"/>
<protein>
    <recommendedName>
        <fullName evidence="14">NAD(P)(+)--arginine ADP-ribosyltransferase</fullName>
        <ecNumber evidence="14">2.4.2.31</ecNumber>
    </recommendedName>
    <alternativeName>
        <fullName evidence="14">Mono(ADP-ribosyl)transferase</fullName>
    </alternativeName>
</protein>
<evidence type="ECO:0000256" key="12">
    <source>
        <dbReference type="ARBA" id="ARBA00023157"/>
    </source>
</evidence>
<dbReference type="Pfam" id="PF01129">
    <property type="entry name" value="ART"/>
    <property type="match status" value="1"/>
</dbReference>
<keyword evidence="4" id="KW-0800">Toxin</keyword>
<evidence type="ECO:0000256" key="14">
    <source>
        <dbReference type="RuleBase" id="RU361228"/>
    </source>
</evidence>
<dbReference type="PRINTS" id="PR00970">
    <property type="entry name" value="RIBTRNSFRASE"/>
</dbReference>
<keyword evidence="11 14" id="KW-0520">NAD</keyword>
<evidence type="ECO:0000256" key="6">
    <source>
        <dbReference type="ARBA" id="ARBA00022679"/>
    </source>
</evidence>
<keyword evidence="12" id="KW-1015">Disulfide bond</keyword>
<dbReference type="Proteomes" id="UP000517678">
    <property type="component" value="Unassembled WGS sequence"/>
</dbReference>
<keyword evidence="16" id="KW-1185">Reference proteome</keyword>
<comment type="similarity">
    <text evidence="2 14">Belongs to the Arg-specific ADP-ribosyltransferase family.</text>
</comment>
<dbReference type="GO" id="GO:0046677">
    <property type="term" value="P:response to antibiotic"/>
    <property type="evidence" value="ECO:0007669"/>
    <property type="project" value="UniProtKB-ARBA"/>
</dbReference>
<evidence type="ECO:0000256" key="13">
    <source>
        <dbReference type="ARBA" id="ARBA00047597"/>
    </source>
</evidence>
<dbReference type="Gene3D" id="3.90.176.10">
    <property type="entry name" value="Toxin ADP-ribosyltransferase, Chain A, domain 1"/>
    <property type="match status" value="1"/>
</dbReference>
<keyword evidence="9 14" id="KW-0521">NADP</keyword>
<dbReference type="GO" id="GO:0003950">
    <property type="term" value="F:NAD+ poly-ADP-ribosyltransferase activity"/>
    <property type="evidence" value="ECO:0007669"/>
    <property type="project" value="TreeGrafter"/>
</dbReference>
<comment type="catalytic activity">
    <reaction evidence="13 14">
        <text>L-arginyl-[protein] + NAD(+) = N(omega)-(ADP-D-ribosyl)-L-arginyl-[protein] + nicotinamide + H(+)</text>
        <dbReference type="Rhea" id="RHEA:19149"/>
        <dbReference type="Rhea" id="RHEA-COMP:10532"/>
        <dbReference type="Rhea" id="RHEA-COMP:15087"/>
        <dbReference type="ChEBI" id="CHEBI:15378"/>
        <dbReference type="ChEBI" id="CHEBI:17154"/>
        <dbReference type="ChEBI" id="CHEBI:29965"/>
        <dbReference type="ChEBI" id="CHEBI:57540"/>
        <dbReference type="ChEBI" id="CHEBI:142554"/>
        <dbReference type="EC" id="2.4.2.31"/>
    </reaction>
</comment>
<feature type="non-terminal residue" evidence="15">
    <location>
        <position position="217"/>
    </location>
</feature>
<dbReference type="InterPro" id="IPR000768">
    <property type="entry name" value="ART"/>
</dbReference>
<gene>
    <name evidence="15" type="primary">Nrt2_1</name>
    <name evidence="15" type="ORF">CNELOR_R12112</name>
</gene>
<keyword evidence="3" id="KW-0964">Secreted</keyword>
<dbReference type="FunFam" id="3.90.176.10:FF:000001">
    <property type="entry name" value="NAD(P)(+)--arginine ADP-ribosyltransferase"/>
    <property type="match status" value="1"/>
</dbReference>
<dbReference type="PANTHER" id="PTHR10339">
    <property type="entry name" value="ADP-RIBOSYLTRANSFERASE"/>
    <property type="match status" value="1"/>
</dbReference>
<dbReference type="GO" id="GO:0016779">
    <property type="term" value="F:nucleotidyltransferase activity"/>
    <property type="evidence" value="ECO:0007669"/>
    <property type="project" value="UniProtKB-KW"/>
</dbReference>
<evidence type="ECO:0000256" key="11">
    <source>
        <dbReference type="ARBA" id="ARBA00023027"/>
    </source>
</evidence>
<feature type="signal peptide" evidence="14">
    <location>
        <begin position="1"/>
        <end position="24"/>
    </location>
</feature>
<organism evidence="15 16">
    <name type="scientific">Cnemophilus loriae</name>
    <name type="common">Loria's bird-of-paradise</name>
    <dbReference type="NCBI Taxonomy" id="254448"/>
    <lineage>
        <taxon>Eukaryota</taxon>
        <taxon>Metazoa</taxon>
        <taxon>Chordata</taxon>
        <taxon>Craniata</taxon>
        <taxon>Vertebrata</taxon>
        <taxon>Euteleostomi</taxon>
        <taxon>Archelosauria</taxon>
        <taxon>Archosauria</taxon>
        <taxon>Dinosauria</taxon>
        <taxon>Saurischia</taxon>
        <taxon>Theropoda</taxon>
        <taxon>Coelurosauria</taxon>
        <taxon>Aves</taxon>
        <taxon>Neognathae</taxon>
        <taxon>Neoaves</taxon>
        <taxon>Telluraves</taxon>
        <taxon>Australaves</taxon>
        <taxon>Passeriformes</taxon>
        <taxon>Corvoidea</taxon>
        <taxon>Corvidae</taxon>
        <taxon>Cnemophilus</taxon>
    </lineage>
</organism>
<dbReference type="InterPro" id="IPR050999">
    <property type="entry name" value="ADP-ribosyltransferase_ARG"/>
</dbReference>
<evidence type="ECO:0000256" key="7">
    <source>
        <dbReference type="ARBA" id="ARBA00022695"/>
    </source>
</evidence>
<dbReference type="SUPFAM" id="SSF56399">
    <property type="entry name" value="ADP-ribosylation"/>
    <property type="match status" value="1"/>
</dbReference>
<feature type="non-terminal residue" evidence="15">
    <location>
        <position position="1"/>
    </location>
</feature>
<keyword evidence="5 14" id="KW-0328">Glycosyltransferase</keyword>
<reference evidence="15 16" key="1">
    <citation type="submission" date="2019-09" db="EMBL/GenBank/DDBJ databases">
        <title>Bird 10,000 Genomes (B10K) Project - Family phase.</title>
        <authorList>
            <person name="Zhang G."/>
        </authorList>
    </citation>
    <scope>NUCLEOTIDE SEQUENCE [LARGE SCALE GENOMIC DNA]</scope>
    <source>
        <strain evidence="15">B10K-DU-029-38</strain>
        <tissue evidence="15">Muscle</tissue>
    </source>
</reference>
<evidence type="ECO:0000256" key="2">
    <source>
        <dbReference type="ARBA" id="ARBA00009558"/>
    </source>
</evidence>
<evidence type="ECO:0000256" key="5">
    <source>
        <dbReference type="ARBA" id="ARBA00022676"/>
    </source>
</evidence>
<comment type="subcellular location">
    <subcellularLocation>
        <location evidence="1">Secreted</location>
    </subcellularLocation>
</comment>
<keyword evidence="8 14" id="KW-0732">Signal</keyword>
<name>A0A7K8BIA8_9CORV</name>
<dbReference type="GO" id="GO:0106274">
    <property type="term" value="F:NAD+-protein-arginine ADP-ribosyltransferase activity"/>
    <property type="evidence" value="ECO:0007669"/>
    <property type="project" value="UniProtKB-EC"/>
</dbReference>
<evidence type="ECO:0000256" key="8">
    <source>
        <dbReference type="ARBA" id="ARBA00022729"/>
    </source>
</evidence>